<dbReference type="GO" id="GO:0016020">
    <property type="term" value="C:membrane"/>
    <property type="evidence" value="ECO:0007669"/>
    <property type="project" value="UniProtKB-SubCell"/>
</dbReference>
<dbReference type="Pfam" id="PF01594">
    <property type="entry name" value="AI-2E_transport"/>
    <property type="match status" value="1"/>
</dbReference>
<protein>
    <submittedName>
        <fullName evidence="7">Hypothetical integral membrane protein</fullName>
    </submittedName>
</protein>
<dbReference type="GeneID" id="93876323"/>
<keyword evidence="5 6" id="KW-0472">Membrane</keyword>
<feature type="transmembrane region" description="Helical" evidence="6">
    <location>
        <begin position="307"/>
        <end position="328"/>
    </location>
</feature>
<evidence type="ECO:0000256" key="2">
    <source>
        <dbReference type="ARBA" id="ARBA00009773"/>
    </source>
</evidence>
<dbReference type="PATRIC" id="fig|455434.6.peg.552"/>
<dbReference type="Proteomes" id="UP000001202">
    <property type="component" value="Chromosome"/>
</dbReference>
<feature type="transmembrane region" description="Helical" evidence="6">
    <location>
        <begin position="196"/>
        <end position="220"/>
    </location>
</feature>
<dbReference type="KEGG" id="tpp:TPASS_0553"/>
<dbReference type="InterPro" id="IPR002549">
    <property type="entry name" value="AI-2E-like"/>
</dbReference>
<proteinExistence type="inferred from homology"/>
<name>A0A0H3BJ52_TREPS</name>
<dbReference type="EMBL" id="CP000805">
    <property type="protein sequence ID" value="ACD70974.1"/>
    <property type="molecule type" value="Genomic_DNA"/>
</dbReference>
<feature type="transmembrane region" description="Helical" evidence="6">
    <location>
        <begin position="269"/>
        <end position="295"/>
    </location>
</feature>
<evidence type="ECO:0000256" key="1">
    <source>
        <dbReference type="ARBA" id="ARBA00004141"/>
    </source>
</evidence>
<feature type="transmembrane region" description="Helical" evidence="6">
    <location>
        <begin position="91"/>
        <end position="115"/>
    </location>
</feature>
<evidence type="ECO:0000256" key="4">
    <source>
        <dbReference type="ARBA" id="ARBA00022989"/>
    </source>
</evidence>
<evidence type="ECO:0000313" key="8">
    <source>
        <dbReference type="Proteomes" id="UP000001202"/>
    </source>
</evidence>
<organism evidence="7 8">
    <name type="scientific">Treponema pallidum subsp. pallidum (strain SS14)</name>
    <dbReference type="NCBI Taxonomy" id="455434"/>
    <lineage>
        <taxon>Bacteria</taxon>
        <taxon>Pseudomonadati</taxon>
        <taxon>Spirochaetota</taxon>
        <taxon>Spirochaetia</taxon>
        <taxon>Spirochaetales</taxon>
        <taxon>Treponemataceae</taxon>
        <taxon>Treponema</taxon>
    </lineage>
</organism>
<feature type="transmembrane region" description="Helical" evidence="6">
    <location>
        <begin position="340"/>
        <end position="370"/>
    </location>
</feature>
<comment type="similarity">
    <text evidence="2">Belongs to the autoinducer-2 exporter (AI-2E) (TC 2.A.86) family.</text>
</comment>
<evidence type="ECO:0000256" key="3">
    <source>
        <dbReference type="ARBA" id="ARBA00022692"/>
    </source>
</evidence>
<comment type="subcellular location">
    <subcellularLocation>
        <location evidence="1">Membrane</location>
        <topology evidence="1">Multi-pass membrane protein</topology>
    </subcellularLocation>
</comment>
<reference evidence="7 8" key="1">
    <citation type="journal article" date="2008" name="BMC Microbiol.">
        <title>Complete genome sequence of Treponema pallidum ssp. pallidum strain SS14 determined with oligonucleotide arrays.</title>
        <authorList>
            <person name="Matejkova P."/>
            <person name="Strouhal M."/>
            <person name="Smajs D."/>
            <person name="Norris S.J."/>
            <person name="Palzkill T."/>
            <person name="Petrosino J.F."/>
            <person name="Sodergren E."/>
            <person name="Norton J.E."/>
            <person name="Singh J."/>
            <person name="Richmond T.A."/>
            <person name="Molla M.N."/>
            <person name="Albert T.J."/>
            <person name="Weinstock G.M."/>
        </authorList>
    </citation>
    <scope>NUCLEOTIDE SEQUENCE [LARGE SCALE GENOMIC DNA]</scope>
    <source>
        <strain evidence="7 8">SS14</strain>
    </source>
</reference>
<evidence type="ECO:0000256" key="5">
    <source>
        <dbReference type="ARBA" id="ARBA00023136"/>
    </source>
</evidence>
<keyword evidence="3 6" id="KW-0812">Transmembrane</keyword>
<feature type="transmembrane region" description="Helical" evidence="6">
    <location>
        <begin position="34"/>
        <end position="52"/>
    </location>
</feature>
<dbReference type="RefSeq" id="WP_010882000.1">
    <property type="nucleotide sequence ID" value="NC_010741.1"/>
</dbReference>
<keyword evidence="4 6" id="KW-1133">Transmembrane helix</keyword>
<feature type="transmembrane region" description="Helical" evidence="6">
    <location>
        <begin position="12"/>
        <end position="28"/>
    </location>
</feature>
<feature type="transmembrane region" description="Helical" evidence="6">
    <location>
        <begin position="241"/>
        <end position="263"/>
    </location>
</feature>
<evidence type="ECO:0000256" key="6">
    <source>
        <dbReference type="SAM" id="Phobius"/>
    </source>
</evidence>
<gene>
    <name evidence="7" type="ordered locus">TPASS_0553</name>
</gene>
<dbReference type="PANTHER" id="PTHR21716:SF4">
    <property type="entry name" value="TRANSMEMBRANE PROTEIN 245"/>
    <property type="match status" value="1"/>
</dbReference>
<dbReference type="PANTHER" id="PTHR21716">
    <property type="entry name" value="TRANSMEMBRANE PROTEIN"/>
    <property type="match status" value="1"/>
</dbReference>
<sequence length="403" mass="45284">MEKQSPAQTISLFVLLALMFVLVCMLFVPYLTVLLWSSILAILLSPCYRALCARIDMHAFTRTRHLVSHMNGEDGCTAAITRATRFQKKMLAAVFSLVITLLVTTVFFFIAISLFGQGKLLFDKLSLFFREYDLFEGAKQRSFTALIFKLSRGTVDISTLNVEEHLLRFFGKHVESVFVYTQIFVKNIARAALSTLFFSFTLYFFFLDGEHLSCLLIAALPLRKRASAQLLEKCKEATRHLFKGLFSIAFYQTCVAFVFYGIFRVEGPMALAMLTFFASFLPLVGCACVWLPVGISIGFTSGWMRGTLFLFVAGSSITIIDSFLRPLLLQNKMRIHPLLIFFSMLGGVQTFGFNGMVLGPILVILLFTVIDLTHDGESHYTSIFHDPPAAGVHAQSIHRQGKK</sequence>
<dbReference type="AlphaFoldDB" id="A0A0H3BJ52"/>
<evidence type="ECO:0000313" key="7">
    <source>
        <dbReference type="EMBL" id="ACD70974.1"/>
    </source>
</evidence>
<accession>A0A0H3BJ52</accession>